<reference evidence="1 2" key="1">
    <citation type="submission" date="2024-01" db="EMBL/GenBank/DDBJ databases">
        <title>Complete genome of Cladobotryum mycophilum ATHUM6906.</title>
        <authorList>
            <person name="Christinaki A.C."/>
            <person name="Myridakis A.I."/>
            <person name="Kouvelis V.N."/>
        </authorList>
    </citation>
    <scope>NUCLEOTIDE SEQUENCE [LARGE SCALE GENOMIC DNA]</scope>
    <source>
        <strain evidence="1 2">ATHUM6906</strain>
    </source>
</reference>
<proteinExistence type="predicted"/>
<sequence length="137" mass="15271">MAITEDTFVPDDGILRSEMLLAMNILKVNLGARLNPAHYIYPVLLISFHEGGCRVLQISAQDNRVHVRVSRHLNLRSIDGTVPADAKVLLQWMLAKPLGRTSFASMQSKITVREDTFKNDESGPAVVMPEEDVPGRF</sequence>
<evidence type="ECO:0000313" key="1">
    <source>
        <dbReference type="EMBL" id="KAK5992430.1"/>
    </source>
</evidence>
<comment type="caution">
    <text evidence="1">The sequence shown here is derived from an EMBL/GenBank/DDBJ whole genome shotgun (WGS) entry which is preliminary data.</text>
</comment>
<dbReference type="Proteomes" id="UP001338125">
    <property type="component" value="Unassembled WGS sequence"/>
</dbReference>
<name>A0ABR0SKZ6_9HYPO</name>
<organism evidence="1 2">
    <name type="scientific">Cladobotryum mycophilum</name>
    <dbReference type="NCBI Taxonomy" id="491253"/>
    <lineage>
        <taxon>Eukaryota</taxon>
        <taxon>Fungi</taxon>
        <taxon>Dikarya</taxon>
        <taxon>Ascomycota</taxon>
        <taxon>Pezizomycotina</taxon>
        <taxon>Sordariomycetes</taxon>
        <taxon>Hypocreomycetidae</taxon>
        <taxon>Hypocreales</taxon>
        <taxon>Hypocreaceae</taxon>
        <taxon>Cladobotryum</taxon>
    </lineage>
</organism>
<accession>A0ABR0SKZ6</accession>
<gene>
    <name evidence="1" type="ORF">PT974_05834</name>
</gene>
<evidence type="ECO:0000313" key="2">
    <source>
        <dbReference type="Proteomes" id="UP001338125"/>
    </source>
</evidence>
<keyword evidence="2" id="KW-1185">Reference proteome</keyword>
<dbReference type="EMBL" id="JAVFKD010000012">
    <property type="protein sequence ID" value="KAK5992430.1"/>
    <property type="molecule type" value="Genomic_DNA"/>
</dbReference>
<protein>
    <submittedName>
        <fullName evidence="1">Uncharacterized protein</fullName>
    </submittedName>
</protein>